<dbReference type="EMBL" id="JH717904">
    <property type="protein sequence ID" value="EWZ34049.1"/>
    <property type="molecule type" value="Genomic_DNA"/>
</dbReference>
<proteinExistence type="predicted"/>
<gene>
    <name evidence="1" type="ORF">FOZG_12065</name>
</gene>
<name>W9JU39_FUSOX</name>
<dbReference type="Proteomes" id="UP000030766">
    <property type="component" value="Unassembled WGS sequence"/>
</dbReference>
<dbReference type="Gene3D" id="1.25.40.10">
    <property type="entry name" value="Tetratricopeptide repeat domain"/>
    <property type="match status" value="1"/>
</dbReference>
<organism evidence="1">
    <name type="scientific">Fusarium oxysporum Fo47</name>
    <dbReference type="NCBI Taxonomy" id="660027"/>
    <lineage>
        <taxon>Eukaryota</taxon>
        <taxon>Fungi</taxon>
        <taxon>Dikarya</taxon>
        <taxon>Ascomycota</taxon>
        <taxon>Pezizomycotina</taxon>
        <taxon>Sordariomycetes</taxon>
        <taxon>Hypocreomycetidae</taxon>
        <taxon>Hypocreales</taxon>
        <taxon>Nectriaceae</taxon>
        <taxon>Fusarium</taxon>
        <taxon>Fusarium oxysporum species complex</taxon>
    </lineage>
</organism>
<dbReference type="InterPro" id="IPR011990">
    <property type="entry name" value="TPR-like_helical_dom_sf"/>
</dbReference>
<dbReference type="AlphaFoldDB" id="W9JU39"/>
<reference evidence="1" key="2">
    <citation type="submission" date="2012-06" db="EMBL/GenBank/DDBJ databases">
        <title>Annotation of the Genome Sequence of Fusarium oxysporum Fo47.</title>
        <authorList>
            <consortium name="The Broad Institute Genomics Platform"/>
            <person name="Ma L.-J."/>
            <person name="Corby-Kistler H."/>
            <person name="Broz K."/>
            <person name="Gale L.R."/>
            <person name="Jonkers W."/>
            <person name="O'Donnell K."/>
            <person name="Ploetz R."/>
            <person name="Steinberg C."/>
            <person name="Schwartz D.C."/>
            <person name="VanEtten H."/>
            <person name="Zhou S."/>
            <person name="Young S.K."/>
            <person name="Zeng Q."/>
            <person name="Gargeya S."/>
            <person name="Fitzgerald M."/>
            <person name="Abouelleil A."/>
            <person name="Alvarado L."/>
            <person name="Chapman S.B."/>
            <person name="Gainer-Dewar J."/>
            <person name="Goldberg J."/>
            <person name="Griggs A."/>
            <person name="Gujja S."/>
            <person name="Hansen M."/>
            <person name="Howarth C."/>
            <person name="Imamovic A."/>
            <person name="Ireland A."/>
            <person name="Larimer J."/>
            <person name="McCowan C."/>
            <person name="Murphy C."/>
            <person name="Pearson M."/>
            <person name="Poon T.W."/>
            <person name="Priest M."/>
            <person name="Roberts A."/>
            <person name="Saif S."/>
            <person name="Shea T."/>
            <person name="Sykes S."/>
            <person name="Wortman J."/>
            <person name="Nusbaum C."/>
            <person name="Birren B."/>
        </authorList>
    </citation>
    <scope>NUCLEOTIDE SEQUENCE</scope>
    <source>
        <strain evidence="1">Fo47</strain>
    </source>
</reference>
<accession>W9JU39</accession>
<protein>
    <submittedName>
        <fullName evidence="1">Uncharacterized protein</fullName>
    </submittedName>
</protein>
<dbReference type="HOGENOM" id="CLU_2612470_0_0_1"/>
<reference evidence="1" key="1">
    <citation type="submission" date="2011-06" db="EMBL/GenBank/DDBJ databases">
        <title>The Genome Sequence of Fusarium oxysporum Fo47.</title>
        <authorList>
            <consortium name="The Broad Institute Genome Sequencing Platform"/>
            <person name="Ma L.-J."/>
            <person name="Gale L.R."/>
            <person name="Schwartz D.C."/>
            <person name="Zhou S."/>
            <person name="Corby-Kistler H."/>
            <person name="Young S.K."/>
            <person name="Zeng Q."/>
            <person name="Gargeya S."/>
            <person name="Fitzgerald M."/>
            <person name="Haas B."/>
            <person name="Abouelleil A."/>
            <person name="Alvarado L."/>
            <person name="Arachchi H.M."/>
            <person name="Berlin A."/>
            <person name="Brown A."/>
            <person name="Chapman S.B."/>
            <person name="Chen Z."/>
            <person name="Dunbar C."/>
            <person name="Freedman E."/>
            <person name="Gearin G."/>
            <person name="Gellesch M."/>
            <person name="Goldberg J."/>
            <person name="Griggs A."/>
            <person name="Gujja S."/>
            <person name="Heiman D."/>
            <person name="Howarth C."/>
            <person name="Larson L."/>
            <person name="Lui A."/>
            <person name="MacDonald P.J.P."/>
            <person name="Mehta T."/>
            <person name="Montmayeur A."/>
            <person name="Murphy C."/>
            <person name="Neiman D."/>
            <person name="Pearson M."/>
            <person name="Priest M."/>
            <person name="Roberts A."/>
            <person name="Saif S."/>
            <person name="Shea T."/>
            <person name="Shenoy N."/>
            <person name="Sisk P."/>
            <person name="Stolte C."/>
            <person name="Sykes S."/>
            <person name="Wortman J."/>
            <person name="Nusbaum C."/>
            <person name="Birren B."/>
        </authorList>
    </citation>
    <scope>NUCLEOTIDE SEQUENCE [LARGE SCALE GENOMIC DNA]</scope>
    <source>
        <strain evidence="1">Fo47</strain>
    </source>
</reference>
<dbReference type="VEuPathDB" id="FungiDB:FOZG_12065"/>
<evidence type="ECO:0000313" key="1">
    <source>
        <dbReference type="EMBL" id="EWZ34049.1"/>
    </source>
</evidence>
<sequence length="97" mass="11035">MLEHVVETQEKILAEDHLHRLASEHELTRVYLTDGKTKKAVKMLEHVVAVEAEILAEGDPSWHLLQDLLQYCYKRLEGAGAVMESKASVLAQEYIVH</sequence>